<evidence type="ECO:0000256" key="7">
    <source>
        <dbReference type="ARBA" id="ARBA00022918"/>
    </source>
</evidence>
<evidence type="ECO:0000256" key="4">
    <source>
        <dbReference type="ARBA" id="ARBA00022722"/>
    </source>
</evidence>
<evidence type="ECO:0000313" key="9">
    <source>
        <dbReference type="EMBL" id="CAG2247042.1"/>
    </source>
</evidence>
<dbReference type="PANTHER" id="PTHR37984:SF5">
    <property type="entry name" value="PROTEIN NYNRIN-LIKE"/>
    <property type="match status" value="1"/>
</dbReference>
<dbReference type="FunFam" id="3.10.10.10:FF:000007">
    <property type="entry name" value="Retrovirus-related Pol polyprotein from transposon 17.6-like Protein"/>
    <property type="match status" value="1"/>
</dbReference>
<keyword evidence="10" id="KW-1185">Reference proteome</keyword>
<keyword evidence="4" id="KW-0540">Nuclease</keyword>
<evidence type="ECO:0000313" key="10">
    <source>
        <dbReference type="Proteomes" id="UP000683360"/>
    </source>
</evidence>
<dbReference type="CDD" id="cd01647">
    <property type="entry name" value="RT_LTR"/>
    <property type="match status" value="1"/>
</dbReference>
<evidence type="ECO:0000256" key="3">
    <source>
        <dbReference type="ARBA" id="ARBA00022695"/>
    </source>
</evidence>
<dbReference type="Proteomes" id="UP000683360">
    <property type="component" value="Unassembled WGS sequence"/>
</dbReference>
<dbReference type="FunFam" id="3.30.70.270:FF:000020">
    <property type="entry name" value="Transposon Tf2-6 polyprotein-like Protein"/>
    <property type="match status" value="1"/>
</dbReference>
<organism evidence="9 10">
    <name type="scientific">Mytilus edulis</name>
    <name type="common">Blue mussel</name>
    <dbReference type="NCBI Taxonomy" id="6550"/>
    <lineage>
        <taxon>Eukaryota</taxon>
        <taxon>Metazoa</taxon>
        <taxon>Spiralia</taxon>
        <taxon>Lophotrochozoa</taxon>
        <taxon>Mollusca</taxon>
        <taxon>Bivalvia</taxon>
        <taxon>Autobranchia</taxon>
        <taxon>Pteriomorphia</taxon>
        <taxon>Mytilida</taxon>
        <taxon>Mytiloidea</taxon>
        <taxon>Mytilidae</taxon>
        <taxon>Mytilinae</taxon>
        <taxon>Mytilus</taxon>
    </lineage>
</organism>
<evidence type="ECO:0000256" key="6">
    <source>
        <dbReference type="ARBA" id="ARBA00022801"/>
    </source>
</evidence>
<dbReference type="EMBL" id="CAJPWZ010002889">
    <property type="protein sequence ID" value="CAG2247042.1"/>
    <property type="molecule type" value="Genomic_DNA"/>
</dbReference>
<evidence type="ECO:0000256" key="5">
    <source>
        <dbReference type="ARBA" id="ARBA00022759"/>
    </source>
</evidence>
<dbReference type="AlphaFoldDB" id="A0A8S3ULT4"/>
<keyword evidence="2" id="KW-0808">Transferase</keyword>
<proteinExistence type="predicted"/>
<dbReference type="PANTHER" id="PTHR37984">
    <property type="entry name" value="PROTEIN CBG26694"/>
    <property type="match status" value="1"/>
</dbReference>
<dbReference type="SUPFAM" id="SSF56672">
    <property type="entry name" value="DNA/RNA polymerases"/>
    <property type="match status" value="1"/>
</dbReference>
<keyword evidence="1" id="KW-0645">Protease</keyword>
<keyword evidence="5" id="KW-0255">Endonuclease</keyword>
<dbReference type="GO" id="GO:0003964">
    <property type="term" value="F:RNA-directed DNA polymerase activity"/>
    <property type="evidence" value="ECO:0007669"/>
    <property type="project" value="UniProtKB-KW"/>
</dbReference>
<evidence type="ECO:0000259" key="8">
    <source>
        <dbReference type="PROSITE" id="PS50878"/>
    </source>
</evidence>
<keyword evidence="3" id="KW-0548">Nucleotidyltransferase</keyword>
<keyword evidence="6" id="KW-0378">Hydrolase</keyword>
<gene>
    <name evidence="9" type="ORF">MEDL_58955</name>
</gene>
<dbReference type="GO" id="GO:0008233">
    <property type="term" value="F:peptidase activity"/>
    <property type="evidence" value="ECO:0007669"/>
    <property type="project" value="UniProtKB-KW"/>
</dbReference>
<name>A0A8S3ULT4_MYTED</name>
<dbReference type="Gene3D" id="3.30.70.270">
    <property type="match status" value="2"/>
</dbReference>
<dbReference type="Pfam" id="PF17917">
    <property type="entry name" value="RT_RNaseH"/>
    <property type="match status" value="1"/>
</dbReference>
<dbReference type="OrthoDB" id="116078at2759"/>
<dbReference type="GO" id="GO:0004519">
    <property type="term" value="F:endonuclease activity"/>
    <property type="evidence" value="ECO:0007669"/>
    <property type="project" value="UniProtKB-KW"/>
</dbReference>
<feature type="domain" description="Reverse transcriptase" evidence="8">
    <location>
        <begin position="127"/>
        <end position="306"/>
    </location>
</feature>
<evidence type="ECO:0000256" key="2">
    <source>
        <dbReference type="ARBA" id="ARBA00022679"/>
    </source>
</evidence>
<protein>
    <submittedName>
        <fullName evidence="9">Transposon Ty3-I Gag-Pol polyprotein,Transposon Ty3-G Gag-Pol polyprotein,Retrovirus-related Pol polyprotein from transposon 297</fullName>
    </submittedName>
</protein>
<keyword evidence="7" id="KW-0695">RNA-directed DNA polymerase</keyword>
<dbReference type="Gene3D" id="3.10.10.10">
    <property type="entry name" value="HIV Type 1 Reverse Transcriptase, subunit A, domain 1"/>
    <property type="match status" value="1"/>
</dbReference>
<comment type="caution">
    <text evidence="9">The sequence shown here is derived from an EMBL/GenBank/DDBJ whole genome shotgun (WGS) entry which is preliminary data.</text>
</comment>
<reference evidence="9" key="1">
    <citation type="submission" date="2021-03" db="EMBL/GenBank/DDBJ databases">
        <authorList>
            <person name="Bekaert M."/>
        </authorList>
    </citation>
    <scope>NUCLEOTIDE SEQUENCE</scope>
</reference>
<dbReference type="InterPro" id="IPR043502">
    <property type="entry name" value="DNA/RNA_pol_sf"/>
</dbReference>
<accession>A0A8S3ULT4</accession>
<dbReference type="PROSITE" id="PS50878">
    <property type="entry name" value="RT_POL"/>
    <property type="match status" value="1"/>
</dbReference>
<dbReference type="Pfam" id="PF00078">
    <property type="entry name" value="RVT_1"/>
    <property type="match status" value="1"/>
</dbReference>
<dbReference type="InterPro" id="IPR050951">
    <property type="entry name" value="Retrovirus_Pol_polyprotein"/>
</dbReference>
<dbReference type="InterPro" id="IPR041373">
    <property type="entry name" value="RT_RNaseH"/>
</dbReference>
<dbReference type="GO" id="GO:0006508">
    <property type="term" value="P:proteolysis"/>
    <property type="evidence" value="ECO:0007669"/>
    <property type="project" value="UniProtKB-KW"/>
</dbReference>
<dbReference type="CDD" id="cd09274">
    <property type="entry name" value="RNase_HI_RT_Ty3"/>
    <property type="match status" value="1"/>
</dbReference>
<dbReference type="Gene3D" id="3.10.20.370">
    <property type="match status" value="1"/>
</dbReference>
<evidence type="ECO:0000256" key="1">
    <source>
        <dbReference type="ARBA" id="ARBA00022670"/>
    </source>
</evidence>
<dbReference type="FunFam" id="3.10.20.370:FF:000001">
    <property type="entry name" value="Retrovirus-related Pol polyprotein from transposon 17.6-like protein"/>
    <property type="match status" value="1"/>
</dbReference>
<dbReference type="InterPro" id="IPR000477">
    <property type="entry name" value="RT_dom"/>
</dbReference>
<dbReference type="InterPro" id="IPR043128">
    <property type="entry name" value="Rev_trsase/Diguanyl_cyclase"/>
</dbReference>
<sequence length="654" mass="76052">MNINLTDEPVCIPDEWNSTIRNCKAENSWEMNDKCRNEAEIPALPDHLKDLFERRSKNIANEETKRKLADMLIKNSKAFAGSKTDVGTCSFIKHRIDTAGAAPVRQPLRRTPIRFENEKFENLQDQLKTGVIKPSKSAWVSPVVLVRKKDNSVRWCVDFRRVNNLTIKDAYPIPRIVMCLDCLSSASIFLCLDLQSGYWQLMVEESDQPKTAFITKYGLYEYTKMPFGLCNAPSTFQRCMELIFRGLQWQTLLIYLDDIIIFSSDEKEHLKRLDEVFSRLINAGLKLKPSKCDLLREEILYLGHVVGKEGIKPNPKIVQSVDSWKAPSTAKEIQQFFVLCNYYRQYMYKFSDIAAPLSQLTRKDVPFEWTQPCQESLKKLKIALPTSPILEYPQTDGMFILDTDASNIGIGDVLSQIQENKEKVISYASKKLDRVQQRYSVTRRELLAVVTFLQQFRHCLLGRKFLLRTDHGSLRWIFAFKEPQGQLARWIESLSQYNFDIQHRPGTKHSNADAMSRNSNENDLCIHLKEGNLDSSCAECIEWKQEWSEFRKKVDNVKNLTDKPMIRNITQSSDGNCSSWLTKYTEKEMSTFQKEDPDYSFLHKWMDAEETPDRDKCASFSPAVRHYWLNWINLVRIGGVIYQKWREVKSMLDH</sequence>